<keyword evidence="1" id="KW-0046">Antibiotic resistance</keyword>
<evidence type="ECO:0000259" key="2">
    <source>
        <dbReference type="PROSITE" id="PS51186"/>
    </source>
</evidence>
<dbReference type="SUPFAM" id="SSF55729">
    <property type="entry name" value="Acyl-CoA N-acyltransferases (Nat)"/>
    <property type="match status" value="1"/>
</dbReference>
<protein>
    <submittedName>
        <fullName evidence="3">Acetyltransferase</fullName>
    </submittedName>
</protein>
<reference evidence="3 4" key="1">
    <citation type="submission" date="2015-08" db="EMBL/GenBank/DDBJ databases">
        <title>Complete genome sequence of Sulfurifustis variabilis.</title>
        <authorList>
            <person name="Miura A."/>
            <person name="Kojima H."/>
            <person name="Fukui M."/>
        </authorList>
    </citation>
    <scope>NUCLEOTIDE SEQUENCE [LARGE SCALE GENOMIC DNA]</scope>
    <source>
        <strain evidence="4">skN76</strain>
    </source>
</reference>
<evidence type="ECO:0000256" key="1">
    <source>
        <dbReference type="ARBA" id="ARBA00023251"/>
    </source>
</evidence>
<organism evidence="3 4">
    <name type="scientific">Sulfurifustis variabilis</name>
    <dbReference type="NCBI Taxonomy" id="1675686"/>
    <lineage>
        <taxon>Bacteria</taxon>
        <taxon>Pseudomonadati</taxon>
        <taxon>Pseudomonadota</taxon>
        <taxon>Gammaproteobacteria</taxon>
        <taxon>Acidiferrobacterales</taxon>
        <taxon>Acidiferrobacteraceae</taxon>
        <taxon>Sulfurifustis</taxon>
    </lineage>
</organism>
<dbReference type="InterPro" id="IPR000182">
    <property type="entry name" value="GNAT_dom"/>
</dbReference>
<dbReference type="Gene3D" id="3.40.630.30">
    <property type="match status" value="1"/>
</dbReference>
<gene>
    <name evidence="3" type="ORF">SVA_0759</name>
</gene>
<dbReference type="InterPro" id="IPR016181">
    <property type="entry name" value="Acyl_CoA_acyltransferase"/>
</dbReference>
<dbReference type="Proteomes" id="UP000218899">
    <property type="component" value="Chromosome"/>
</dbReference>
<dbReference type="PROSITE" id="PS51186">
    <property type="entry name" value="GNAT"/>
    <property type="match status" value="1"/>
</dbReference>
<dbReference type="Pfam" id="PF13523">
    <property type="entry name" value="Acetyltransf_8"/>
    <property type="match status" value="1"/>
</dbReference>
<proteinExistence type="predicted"/>
<dbReference type="PANTHER" id="PTHR31438:SF1">
    <property type="entry name" value="LYSINE N-ACYLTRANSFERASE C17G9.06C-RELATED"/>
    <property type="match status" value="1"/>
</dbReference>
<name>A0A1B4V1H2_9GAMM</name>
<evidence type="ECO:0000313" key="4">
    <source>
        <dbReference type="Proteomes" id="UP000218899"/>
    </source>
</evidence>
<feature type="domain" description="N-acetyltransferase" evidence="2">
    <location>
        <begin position="1"/>
        <end position="159"/>
    </location>
</feature>
<dbReference type="PANTHER" id="PTHR31438">
    <property type="entry name" value="LYSINE N-ACYLTRANSFERASE C17G9.06C-RELATED"/>
    <property type="match status" value="1"/>
</dbReference>
<dbReference type="GO" id="GO:0016410">
    <property type="term" value="F:N-acyltransferase activity"/>
    <property type="evidence" value="ECO:0007669"/>
    <property type="project" value="TreeGrafter"/>
</dbReference>
<dbReference type="CDD" id="cd04301">
    <property type="entry name" value="NAT_SF"/>
    <property type="match status" value="1"/>
</dbReference>
<dbReference type="EMBL" id="AP014936">
    <property type="protein sequence ID" value="BAU47338.1"/>
    <property type="molecule type" value="Genomic_DNA"/>
</dbReference>
<sequence length="165" mass="18812">MRLRPAAPADLSLLRRWDEKPHVLAADPNDDWAWEVELGRSPGWREQLIAEADGRPVGFVQIIDPALEESRYWGDVPPGLRAVDIWIGEEADLGRGYGTEMMRLALARCFRDPAVSAVLVDPLADNVRAHRFYERLGFRFVERRRFGQDECFVYRLARSGYLAGG</sequence>
<evidence type="ECO:0000313" key="3">
    <source>
        <dbReference type="EMBL" id="BAU47338.1"/>
    </source>
</evidence>
<dbReference type="KEGG" id="sva:SVA_0759"/>
<dbReference type="GO" id="GO:0046677">
    <property type="term" value="P:response to antibiotic"/>
    <property type="evidence" value="ECO:0007669"/>
    <property type="project" value="UniProtKB-KW"/>
</dbReference>
<dbReference type="OrthoDB" id="326501at2"/>
<keyword evidence="3" id="KW-0808">Transferase</keyword>
<accession>A0A1B4V1H2</accession>
<dbReference type="AlphaFoldDB" id="A0A1B4V1H2"/>
<keyword evidence="4" id="KW-1185">Reference proteome</keyword>